<dbReference type="CDD" id="cd01650">
    <property type="entry name" value="RT_nLTR_like"/>
    <property type="match status" value="1"/>
</dbReference>
<dbReference type="InterPro" id="IPR000477">
    <property type="entry name" value="RT_dom"/>
</dbReference>
<dbReference type="PANTHER" id="PTHR33116:SF86">
    <property type="entry name" value="REVERSE TRANSCRIPTASE DOMAIN-CONTAINING PROTEIN"/>
    <property type="match status" value="1"/>
</dbReference>
<keyword evidence="3" id="KW-1185">Reference proteome</keyword>
<sequence length="320" mass="36372">MKKKKGKTSWMALKIDMEKAYDRLEWGFLEKVLLCFGFPSSWIQWVMQCVSTTSFSILINGSPFGFFRPQRGVRQGDPPSPFLYVLAAEVLARLIERETSCNGIQGFKLTYDLMPITHLQFADDLFIFAQANDENMVKIKSCLDVFSCWSGQKVNFHKSVIIFNQNTPHSLKTRLANSVGINASNKKEKYLGIPIVSGKDKKAGCEEIAEKVKQRLQGWKKKTLSQAGRATLISSVASSLPSYQASSLILPNQVCSKLDALYHNFWWDHRQPGPRRAEAIDAGLKPRRFRGKFSHGFPLGKNRSKWLDLQFESAYYEISI</sequence>
<dbReference type="Pfam" id="PF00078">
    <property type="entry name" value="RVT_1"/>
    <property type="match status" value="1"/>
</dbReference>
<dbReference type="SUPFAM" id="SSF56672">
    <property type="entry name" value="DNA/RNA polymerases"/>
    <property type="match status" value="1"/>
</dbReference>
<dbReference type="PANTHER" id="PTHR33116">
    <property type="entry name" value="REVERSE TRANSCRIPTASE ZINC-BINDING DOMAIN-CONTAINING PROTEIN-RELATED-RELATED"/>
    <property type="match status" value="1"/>
</dbReference>
<accession>A0AAW2D937</accession>
<evidence type="ECO:0000313" key="2">
    <source>
        <dbReference type="EMBL" id="KAL0006144.1"/>
    </source>
</evidence>
<gene>
    <name evidence="2" type="ORF">SO802_013705</name>
</gene>
<comment type="caution">
    <text evidence="2">The sequence shown here is derived from an EMBL/GenBank/DDBJ whole genome shotgun (WGS) entry which is preliminary data.</text>
</comment>
<organism evidence="2 3">
    <name type="scientific">Lithocarpus litseifolius</name>
    <dbReference type="NCBI Taxonomy" id="425828"/>
    <lineage>
        <taxon>Eukaryota</taxon>
        <taxon>Viridiplantae</taxon>
        <taxon>Streptophyta</taxon>
        <taxon>Embryophyta</taxon>
        <taxon>Tracheophyta</taxon>
        <taxon>Spermatophyta</taxon>
        <taxon>Magnoliopsida</taxon>
        <taxon>eudicotyledons</taxon>
        <taxon>Gunneridae</taxon>
        <taxon>Pentapetalae</taxon>
        <taxon>rosids</taxon>
        <taxon>fabids</taxon>
        <taxon>Fagales</taxon>
        <taxon>Fagaceae</taxon>
        <taxon>Lithocarpus</taxon>
    </lineage>
</organism>
<dbReference type="AlphaFoldDB" id="A0AAW2D937"/>
<reference evidence="2 3" key="1">
    <citation type="submission" date="2024-01" db="EMBL/GenBank/DDBJ databases">
        <title>A telomere-to-telomere, gap-free genome of sweet tea (Lithocarpus litseifolius).</title>
        <authorList>
            <person name="Zhou J."/>
        </authorList>
    </citation>
    <scope>NUCLEOTIDE SEQUENCE [LARGE SCALE GENOMIC DNA]</scope>
    <source>
        <strain evidence="2">Zhou-2022a</strain>
        <tissue evidence="2">Leaf</tissue>
    </source>
</reference>
<protein>
    <recommendedName>
        <fullName evidence="1">Reverse transcriptase domain-containing protein</fullName>
    </recommendedName>
</protein>
<proteinExistence type="predicted"/>
<evidence type="ECO:0000259" key="1">
    <source>
        <dbReference type="PROSITE" id="PS50878"/>
    </source>
</evidence>
<name>A0AAW2D937_9ROSI</name>
<evidence type="ECO:0000313" key="3">
    <source>
        <dbReference type="Proteomes" id="UP001459277"/>
    </source>
</evidence>
<dbReference type="EMBL" id="JAZDWU010000004">
    <property type="protein sequence ID" value="KAL0006144.1"/>
    <property type="molecule type" value="Genomic_DNA"/>
</dbReference>
<dbReference type="InterPro" id="IPR043502">
    <property type="entry name" value="DNA/RNA_pol_sf"/>
</dbReference>
<feature type="domain" description="Reverse transcriptase" evidence="1">
    <location>
        <begin position="1"/>
        <end position="195"/>
    </location>
</feature>
<dbReference type="Proteomes" id="UP001459277">
    <property type="component" value="Unassembled WGS sequence"/>
</dbReference>
<dbReference type="PROSITE" id="PS50878">
    <property type="entry name" value="RT_POL"/>
    <property type="match status" value="1"/>
</dbReference>